<dbReference type="OrthoDB" id="3561867at2759"/>
<evidence type="ECO:0000313" key="2">
    <source>
        <dbReference type="EMBL" id="KAF2194200.1"/>
    </source>
</evidence>
<feature type="transmembrane region" description="Helical" evidence="1">
    <location>
        <begin position="46"/>
        <end position="63"/>
    </location>
</feature>
<evidence type="ECO:0000256" key="1">
    <source>
        <dbReference type="SAM" id="Phobius"/>
    </source>
</evidence>
<proteinExistence type="predicted"/>
<reference evidence="2" key="1">
    <citation type="journal article" date="2020" name="Stud. Mycol.">
        <title>101 Dothideomycetes genomes: a test case for predicting lifestyles and emergence of pathogens.</title>
        <authorList>
            <person name="Haridas S."/>
            <person name="Albert R."/>
            <person name="Binder M."/>
            <person name="Bloem J."/>
            <person name="Labutti K."/>
            <person name="Salamov A."/>
            <person name="Andreopoulos B."/>
            <person name="Baker S."/>
            <person name="Barry K."/>
            <person name="Bills G."/>
            <person name="Bluhm B."/>
            <person name="Cannon C."/>
            <person name="Castanera R."/>
            <person name="Culley D."/>
            <person name="Daum C."/>
            <person name="Ezra D."/>
            <person name="Gonzalez J."/>
            <person name="Henrissat B."/>
            <person name="Kuo A."/>
            <person name="Liang C."/>
            <person name="Lipzen A."/>
            <person name="Lutzoni F."/>
            <person name="Magnuson J."/>
            <person name="Mondo S."/>
            <person name="Nolan M."/>
            <person name="Ohm R."/>
            <person name="Pangilinan J."/>
            <person name="Park H.-J."/>
            <person name="Ramirez L."/>
            <person name="Alfaro M."/>
            <person name="Sun H."/>
            <person name="Tritt A."/>
            <person name="Yoshinaga Y."/>
            <person name="Zwiers L.-H."/>
            <person name="Turgeon B."/>
            <person name="Goodwin S."/>
            <person name="Spatafora J."/>
            <person name="Crous P."/>
            <person name="Grigoriev I."/>
        </authorList>
    </citation>
    <scope>NUCLEOTIDE SEQUENCE</scope>
    <source>
        <strain evidence="2">CBS 207.26</strain>
    </source>
</reference>
<name>A0A6A6EVS8_9PEZI</name>
<protein>
    <recommendedName>
        <fullName evidence="4">Reverse transcriptase domain-containing protein</fullName>
    </recommendedName>
</protein>
<organism evidence="2 3">
    <name type="scientific">Zopfia rhizophila CBS 207.26</name>
    <dbReference type="NCBI Taxonomy" id="1314779"/>
    <lineage>
        <taxon>Eukaryota</taxon>
        <taxon>Fungi</taxon>
        <taxon>Dikarya</taxon>
        <taxon>Ascomycota</taxon>
        <taxon>Pezizomycotina</taxon>
        <taxon>Dothideomycetes</taxon>
        <taxon>Dothideomycetes incertae sedis</taxon>
        <taxon>Zopfiaceae</taxon>
        <taxon>Zopfia</taxon>
    </lineage>
</organism>
<sequence length="73" mass="8822">YYFNNILFNYLNNFYIVYVNNILIYLNNPFKYNLYIPNIKKSKFNIISTKFLSFIISTNSIIIDPKKVLIVRD</sequence>
<gene>
    <name evidence="2" type="ORF">K469DRAFT_548438</name>
</gene>
<keyword evidence="1" id="KW-0472">Membrane</keyword>
<keyword evidence="1" id="KW-0812">Transmembrane</keyword>
<dbReference type="EMBL" id="ML994612">
    <property type="protein sequence ID" value="KAF2194200.1"/>
    <property type="molecule type" value="Genomic_DNA"/>
</dbReference>
<dbReference type="Proteomes" id="UP000800200">
    <property type="component" value="Unassembled WGS sequence"/>
</dbReference>
<dbReference type="SUPFAM" id="SSF56672">
    <property type="entry name" value="DNA/RNA polymerases"/>
    <property type="match status" value="1"/>
</dbReference>
<evidence type="ECO:0000313" key="3">
    <source>
        <dbReference type="Proteomes" id="UP000800200"/>
    </source>
</evidence>
<evidence type="ECO:0008006" key="4">
    <source>
        <dbReference type="Google" id="ProtNLM"/>
    </source>
</evidence>
<dbReference type="InterPro" id="IPR043502">
    <property type="entry name" value="DNA/RNA_pol_sf"/>
</dbReference>
<dbReference type="AlphaFoldDB" id="A0A6A6EVS8"/>
<accession>A0A6A6EVS8</accession>
<feature type="transmembrane region" description="Helical" evidence="1">
    <location>
        <begin position="6"/>
        <end position="26"/>
    </location>
</feature>
<keyword evidence="3" id="KW-1185">Reference proteome</keyword>
<keyword evidence="1" id="KW-1133">Transmembrane helix</keyword>
<feature type="non-terminal residue" evidence="2">
    <location>
        <position position="1"/>
    </location>
</feature>